<dbReference type="KEGG" id="reh:H16_B2386"/>
<dbReference type="AlphaFoldDB" id="Q0JYK6"/>
<evidence type="ECO:0000256" key="2">
    <source>
        <dbReference type="SAM" id="SignalP"/>
    </source>
</evidence>
<keyword evidence="5" id="KW-1185">Reference proteome</keyword>
<evidence type="ECO:0000256" key="1">
    <source>
        <dbReference type="SAM" id="Coils"/>
    </source>
</evidence>
<accession>Q0JYK6</accession>
<organism evidence="3 5">
    <name type="scientific">Cupriavidus necator (strain ATCC 17699 / DSM 428 / KCTC 22496 / NCIMB 10442 / H16 / Stanier 337)</name>
    <name type="common">Ralstonia eutropha</name>
    <dbReference type="NCBI Taxonomy" id="381666"/>
    <lineage>
        <taxon>Bacteria</taxon>
        <taxon>Pseudomonadati</taxon>
        <taxon>Pseudomonadota</taxon>
        <taxon>Betaproteobacteria</taxon>
        <taxon>Burkholderiales</taxon>
        <taxon>Burkholderiaceae</taxon>
        <taxon>Cupriavidus</taxon>
    </lineage>
</organism>
<proteinExistence type="predicted"/>
<reference evidence="4 6" key="2">
    <citation type="submission" date="2019-04" db="EMBL/GenBank/DDBJ databases">
        <title>Long-read de novo sequencing of Cupriavidus necator H16.</title>
        <authorList>
            <person name="Little G.T."/>
            <person name="Ehsaan M."/>
            <person name="Arenas-Lopez C."/>
            <person name="Jawed K."/>
            <person name="Winzer K."/>
            <person name="Kovacs K."/>
            <person name="Malys N."/>
            <person name="Minton N.P."/>
        </authorList>
    </citation>
    <scope>NUCLEOTIDE SEQUENCE [LARGE SCALE GENOMIC DNA]</scope>
    <source>
        <strain evidence="4 6">H16</strain>
    </source>
</reference>
<keyword evidence="1" id="KW-0175">Coiled coil</keyword>
<feature type="coiled-coil region" evidence="1">
    <location>
        <begin position="127"/>
        <end position="160"/>
    </location>
</feature>
<dbReference type="EMBL" id="AM260480">
    <property type="protein sequence ID" value="CAJ97168.1"/>
    <property type="molecule type" value="Genomic_DNA"/>
</dbReference>
<feature type="chain" id="PRO_5004174423" description="DUF2845 domain-containing protein" evidence="2">
    <location>
        <begin position="18"/>
        <end position="220"/>
    </location>
</feature>
<dbReference type="Proteomes" id="UP000296079">
    <property type="component" value="Chromosome 2"/>
</dbReference>
<evidence type="ECO:0000313" key="6">
    <source>
        <dbReference type="Proteomes" id="UP000296079"/>
    </source>
</evidence>
<evidence type="ECO:0000313" key="3">
    <source>
        <dbReference type="EMBL" id="CAJ97168.1"/>
    </source>
</evidence>
<sequence length="220" mass="25268">MRRLVWLLLFVMASAMAVESAPELRSAVEQGAQGSRVGKFFWIRPTRDGKSEVPIYETVEGSYDAVYVTRVTRFKVVGYDPAGAGWYQLKFDDGKSGIIPWRVFEDFFGYWGYAQILEEDPAAIQAREDAEKRAEQLATQRAAKRERDAERRRITAAKQQAAKPGVRIGMTSQQVLEDTHWGKPQYVNKTQNAYGITEQWVYRTGNYLYFRNGVLETIQY</sequence>
<dbReference type="HOGENOM" id="CLU_1254212_0_0_4"/>
<gene>
    <name evidence="3" type="ordered locus">H16_B2386</name>
    <name evidence="4" type="ORF">E6A55_31230</name>
</gene>
<dbReference type="Proteomes" id="UP000008210">
    <property type="component" value="Chromosome 2"/>
</dbReference>
<dbReference type="eggNOG" id="ENOG5033CWD">
    <property type="taxonomic scope" value="Bacteria"/>
</dbReference>
<dbReference type="EMBL" id="CP039288">
    <property type="protein sequence ID" value="QCC04939.1"/>
    <property type="molecule type" value="Genomic_DNA"/>
</dbReference>
<dbReference type="OrthoDB" id="9794377at2"/>
<evidence type="ECO:0000313" key="4">
    <source>
        <dbReference type="EMBL" id="QCC04939.1"/>
    </source>
</evidence>
<evidence type="ECO:0000313" key="5">
    <source>
        <dbReference type="Proteomes" id="UP000008210"/>
    </source>
</evidence>
<dbReference type="RefSeq" id="WP_011617832.1">
    <property type="nucleotide sequence ID" value="NC_008314.1"/>
</dbReference>
<reference evidence="3 5" key="1">
    <citation type="journal article" date="2006" name="Nat. Biotechnol.">
        <title>Genome sequence of the bioplastic-producing 'Knallgas' bacterium Ralstonia eutropha H16.</title>
        <authorList>
            <person name="Pohlmann A."/>
            <person name="Fricke W.F."/>
            <person name="Reinecke F."/>
            <person name="Kusian B."/>
            <person name="Liesegang H."/>
            <person name="Cramm R."/>
            <person name="Eitinger T."/>
            <person name="Ewering C."/>
            <person name="Potter M."/>
            <person name="Schwartz E."/>
            <person name="Strittmatter A."/>
            <person name="Voss I."/>
            <person name="Gottschalk G."/>
            <person name="Steinbuechel A."/>
            <person name="Friedrich B."/>
            <person name="Bowien B."/>
        </authorList>
    </citation>
    <scope>NUCLEOTIDE SEQUENCE [LARGE SCALE GENOMIC DNA]</scope>
    <source>
        <strain evidence="5">ATCC 17699 / DSM 428 / KCTC 22496 / NCIMB 10442 / H16 / Stanier 337</strain>
        <strain evidence="3">H16</strain>
    </source>
</reference>
<protein>
    <recommendedName>
        <fullName evidence="7">DUF2845 domain-containing protein</fullName>
    </recommendedName>
</protein>
<feature type="signal peptide" evidence="2">
    <location>
        <begin position="1"/>
        <end position="17"/>
    </location>
</feature>
<evidence type="ECO:0008006" key="7">
    <source>
        <dbReference type="Google" id="ProtNLM"/>
    </source>
</evidence>
<keyword evidence="2" id="KW-0732">Signal</keyword>
<name>Q0JYK6_CUPNH</name>